<dbReference type="InterPro" id="IPR023210">
    <property type="entry name" value="NADP_OxRdtase_dom"/>
</dbReference>
<dbReference type="PRINTS" id="PR00069">
    <property type="entry name" value="ALDKETRDTASE"/>
</dbReference>
<dbReference type="PANTHER" id="PTHR43364">
    <property type="entry name" value="NADH-SPECIFIC METHYLGLYOXAL REDUCTASE-RELATED"/>
    <property type="match status" value="1"/>
</dbReference>
<feature type="domain" description="NADP-dependent oxidoreductase" evidence="1">
    <location>
        <begin position="17"/>
        <end position="296"/>
    </location>
</feature>
<reference evidence="2" key="1">
    <citation type="submission" date="2022-07" db="EMBL/GenBank/DDBJ databases">
        <authorList>
            <person name="Jung M.-Y."/>
            <person name="Lee M."/>
        </authorList>
    </citation>
    <scope>NUCLEOTIDE SEQUENCE</scope>
    <source>
        <strain evidence="2">S8</strain>
    </source>
</reference>
<gene>
    <name evidence="2" type="ORF">NPA36_06070</name>
</gene>
<dbReference type="CDD" id="cd19092">
    <property type="entry name" value="AKR_BsYcsN_EcYdhF-like"/>
    <property type="match status" value="1"/>
</dbReference>
<dbReference type="PANTHER" id="PTHR43364:SF1">
    <property type="entry name" value="OXIDOREDUCTASE YDHF"/>
    <property type="match status" value="1"/>
</dbReference>
<dbReference type="InterPro" id="IPR036812">
    <property type="entry name" value="NAD(P)_OxRdtase_dom_sf"/>
</dbReference>
<accession>A0ABT1WNP2</accession>
<comment type="caution">
    <text evidence="2">The sequence shown here is derived from an EMBL/GenBank/DDBJ whole genome shotgun (WGS) entry which is preliminary data.</text>
</comment>
<dbReference type="InterPro" id="IPR050523">
    <property type="entry name" value="AKR_Detox_Biosynth"/>
</dbReference>
<dbReference type="Gene3D" id="3.20.20.100">
    <property type="entry name" value="NADP-dependent oxidoreductase domain"/>
    <property type="match status" value="1"/>
</dbReference>
<dbReference type="EMBL" id="JANHNZ010000005">
    <property type="protein sequence ID" value="MCQ9210113.1"/>
    <property type="molecule type" value="Genomic_DNA"/>
</dbReference>
<dbReference type="Pfam" id="PF00248">
    <property type="entry name" value="Aldo_ket_red"/>
    <property type="match status" value="1"/>
</dbReference>
<reference evidence="2" key="3">
    <citation type="journal article" date="2023" name="Microbiol. Resour. Announc.">
        <title>Draft Genome Sequence of Granulicatella sp. Strain S8, Isolated from a Marine Fish, Seriola quinqueradiata.</title>
        <authorList>
            <person name="Lee M."/>
            <person name="Farooq A."/>
            <person name="Jeong J.B."/>
            <person name="Jung M.Y."/>
        </authorList>
    </citation>
    <scope>NUCLEOTIDE SEQUENCE</scope>
    <source>
        <strain evidence="2">S8</strain>
    </source>
</reference>
<evidence type="ECO:0000313" key="2">
    <source>
        <dbReference type="EMBL" id="MCQ9210113.1"/>
    </source>
</evidence>
<name>A0ABT1WNP2_9LACT</name>
<organism evidence="2 3">
    <name type="scientific">Granulicatella seriolae</name>
    <dbReference type="NCBI Taxonomy" id="2967226"/>
    <lineage>
        <taxon>Bacteria</taxon>
        <taxon>Bacillati</taxon>
        <taxon>Bacillota</taxon>
        <taxon>Bacilli</taxon>
        <taxon>Lactobacillales</taxon>
        <taxon>Carnobacteriaceae</taxon>
        <taxon>Granulicatella</taxon>
    </lineage>
</organism>
<dbReference type="Proteomes" id="UP001059480">
    <property type="component" value="Unassembled WGS sequence"/>
</dbReference>
<protein>
    <submittedName>
        <fullName evidence="2">Aldo/keto reductase</fullName>
    </submittedName>
</protein>
<reference evidence="2" key="2">
    <citation type="journal article" date="2023" name="Curr. Microbiol.">
        <title>Granulicatella seriolae sp. nov., a Novel Facultative Anaerobe Isolated from Yellowtail Marine Fish.</title>
        <authorList>
            <person name="Lee M."/>
            <person name="Choi Y.J."/>
            <person name="Farooq A."/>
            <person name="Jeong J.B."/>
            <person name="Jung M.Y."/>
        </authorList>
    </citation>
    <scope>NUCLEOTIDE SEQUENCE</scope>
    <source>
        <strain evidence="2">S8</strain>
    </source>
</reference>
<evidence type="ECO:0000313" key="3">
    <source>
        <dbReference type="Proteomes" id="UP001059480"/>
    </source>
</evidence>
<keyword evidence="3" id="KW-1185">Reference proteome</keyword>
<proteinExistence type="predicted"/>
<dbReference type="InterPro" id="IPR020471">
    <property type="entry name" value="AKR"/>
</dbReference>
<evidence type="ECO:0000259" key="1">
    <source>
        <dbReference type="Pfam" id="PF00248"/>
    </source>
</evidence>
<dbReference type="SUPFAM" id="SSF51430">
    <property type="entry name" value="NAD(P)-linked oxidoreductase"/>
    <property type="match status" value="1"/>
</dbReference>
<sequence length="306" mass="34524">MMRKIALGKSDLHVSTIGLGCMRMAQLSVEEALEVIEEALEVGINFFDHADIYGKGESERIFGKALKRSGVKREDIILQSKCGIRSGFFDYSKDYILESVDGILERLDTDYLDVLLLHRPDALVEPEEVAAAFDQLKAEGKVRYFGISNSNPLQIELIQKYFSDPLVVNQLQMSLAHTPLIDSGLHVNMKEEGGVNRDGEILDYCRLHDITIQPWSPFQIDLQKGIFLKNDSYKELNQCISRVATKHGISDEAVAIAWLLRHPANMQPIIGSMNTERIKRIAEAAHVMISRQEWYELYTSAGNTLP</sequence>